<accession>A0AAD5XMJ9</accession>
<dbReference type="EMBL" id="JADGJH010000036">
    <property type="protein sequence ID" value="KAJ3141374.1"/>
    <property type="molecule type" value="Genomic_DNA"/>
</dbReference>
<dbReference type="InterPro" id="IPR029058">
    <property type="entry name" value="AB_hydrolase_fold"/>
</dbReference>
<dbReference type="AlphaFoldDB" id="A0AAD5XMJ9"/>
<dbReference type="Pfam" id="PF00561">
    <property type="entry name" value="Abhydrolase_1"/>
    <property type="match status" value="1"/>
</dbReference>
<name>A0AAD5XMJ9_9FUNG</name>
<dbReference type="Gene3D" id="3.40.50.1820">
    <property type="entry name" value="alpha/beta hydrolase"/>
    <property type="match status" value="1"/>
</dbReference>
<gene>
    <name evidence="2" type="ORF">HK100_007613</name>
</gene>
<dbReference type="InterPro" id="IPR000073">
    <property type="entry name" value="AB_hydrolase_1"/>
</dbReference>
<comment type="caution">
    <text evidence="2">The sequence shown here is derived from an EMBL/GenBank/DDBJ whole genome shotgun (WGS) entry which is preliminary data.</text>
</comment>
<dbReference type="SUPFAM" id="SSF53474">
    <property type="entry name" value="alpha/beta-Hydrolases"/>
    <property type="match status" value="1"/>
</dbReference>
<reference evidence="2" key="1">
    <citation type="submission" date="2020-05" db="EMBL/GenBank/DDBJ databases">
        <title>Phylogenomic resolution of chytrid fungi.</title>
        <authorList>
            <person name="Stajich J.E."/>
            <person name="Amses K."/>
            <person name="Simmons R."/>
            <person name="Seto K."/>
            <person name="Myers J."/>
            <person name="Bonds A."/>
            <person name="Quandt C.A."/>
            <person name="Barry K."/>
            <person name="Liu P."/>
            <person name="Grigoriev I."/>
            <person name="Longcore J.E."/>
            <person name="James T.Y."/>
        </authorList>
    </citation>
    <scope>NUCLEOTIDE SEQUENCE</scope>
    <source>
        <strain evidence="2">JEL0513</strain>
    </source>
</reference>
<evidence type="ECO:0000259" key="1">
    <source>
        <dbReference type="Pfam" id="PF00561"/>
    </source>
</evidence>
<evidence type="ECO:0000313" key="2">
    <source>
        <dbReference type="EMBL" id="KAJ3141374.1"/>
    </source>
</evidence>
<protein>
    <recommendedName>
        <fullName evidence="1">AB hydrolase-1 domain-containing protein</fullName>
    </recommendedName>
</protein>
<feature type="domain" description="AB hydrolase-1" evidence="1">
    <location>
        <begin position="40"/>
        <end position="331"/>
    </location>
</feature>
<sequence length="349" mass="38241">MTEHNLDWSVPLSTFTVSRGYTYHYKYVPPTPVATAANKPVLLFLHGFPEQPEVWSVAAAALHARHGNGVLLPYLLGYVPTSSPADSAEYALVSQVADLAEVLAHERIATVLPIGRDWGSPLCSRFPLLLPASTVVGCVLACVQFVQPSTLPQDFKDMDRWVAAVRAEYGLDFDNCNYFRFFGTDESTEVWDADVAATLLTIGQHFYTLAYEGNKLRDAIRSAGSAATGTPTAIPPPLAPAVQRWTTNGGFHGPLNWFRAMCRGHHYAAERSALGGAEGTWKETIEVPTLFYGGGNDKTWPPIASEVTRSHIPDLETGALENVGHAIYREDPQGEVELLDRWLVKKGFV</sequence>
<proteinExistence type="predicted"/>
<evidence type="ECO:0000313" key="3">
    <source>
        <dbReference type="Proteomes" id="UP001211907"/>
    </source>
</evidence>
<dbReference type="PANTHER" id="PTHR43329">
    <property type="entry name" value="EPOXIDE HYDROLASE"/>
    <property type="match status" value="1"/>
</dbReference>
<organism evidence="2 3">
    <name type="scientific">Physocladia obscura</name>
    <dbReference type="NCBI Taxonomy" id="109957"/>
    <lineage>
        <taxon>Eukaryota</taxon>
        <taxon>Fungi</taxon>
        <taxon>Fungi incertae sedis</taxon>
        <taxon>Chytridiomycota</taxon>
        <taxon>Chytridiomycota incertae sedis</taxon>
        <taxon>Chytridiomycetes</taxon>
        <taxon>Chytridiales</taxon>
        <taxon>Chytriomycetaceae</taxon>
        <taxon>Physocladia</taxon>
    </lineage>
</organism>
<keyword evidence="3" id="KW-1185">Reference proteome</keyword>
<dbReference type="Proteomes" id="UP001211907">
    <property type="component" value="Unassembled WGS sequence"/>
</dbReference>